<protein>
    <submittedName>
        <fullName evidence="1">Uncharacterized protein</fullName>
    </submittedName>
</protein>
<evidence type="ECO:0000313" key="2">
    <source>
        <dbReference type="Proteomes" id="UP000012118"/>
    </source>
</evidence>
<accession>M6QFV8</accession>
<comment type="caution">
    <text evidence="1">The sequence shown here is derived from an EMBL/GenBank/DDBJ whole genome shotgun (WGS) entry which is preliminary data.</text>
</comment>
<keyword evidence="2" id="KW-1185">Reference proteome</keyword>
<name>M6QFV8_9LEPT</name>
<proteinExistence type="predicted"/>
<organism evidence="1 2">
    <name type="scientific">Leptospira weilii str. UI 13098</name>
    <dbReference type="NCBI Taxonomy" id="1088542"/>
    <lineage>
        <taxon>Bacteria</taxon>
        <taxon>Pseudomonadati</taxon>
        <taxon>Spirochaetota</taxon>
        <taxon>Spirochaetia</taxon>
        <taxon>Leptospirales</taxon>
        <taxon>Leptospiraceae</taxon>
        <taxon>Leptospira</taxon>
    </lineage>
</organism>
<gene>
    <name evidence="1" type="ORF">LEP1GSC108_3811</name>
</gene>
<dbReference type="EMBL" id="AHNU02000015">
    <property type="protein sequence ID" value="EMN92150.1"/>
    <property type="molecule type" value="Genomic_DNA"/>
</dbReference>
<evidence type="ECO:0000313" key="1">
    <source>
        <dbReference type="EMBL" id="EMN92150.1"/>
    </source>
</evidence>
<reference evidence="1 2" key="1">
    <citation type="submission" date="2013-01" db="EMBL/GenBank/DDBJ databases">
        <authorList>
            <person name="Harkins D.M."/>
            <person name="Durkin A.S."/>
            <person name="Brinkac L.M."/>
            <person name="Haft D.H."/>
            <person name="Selengut J.D."/>
            <person name="Sanka R."/>
            <person name="DePew J."/>
            <person name="Purushe J."/>
            <person name="Chanthongthip A."/>
            <person name="Lattana O."/>
            <person name="Phetsouvanh R."/>
            <person name="Newton P.N."/>
            <person name="Vinetz J.M."/>
            <person name="Sutton G.G."/>
            <person name="Nierman W.C."/>
            <person name="Fouts D.E."/>
        </authorList>
    </citation>
    <scope>NUCLEOTIDE SEQUENCE [LARGE SCALE GENOMIC DNA]</scope>
    <source>
        <strain evidence="1 2">UI 13098</strain>
    </source>
</reference>
<sequence length="45" mass="5322">MQKFLSTNIEFKNSFSINCALKTLVIFYFGSKIKRKFDVLIFVEL</sequence>
<dbReference type="Proteomes" id="UP000012118">
    <property type="component" value="Unassembled WGS sequence"/>
</dbReference>
<dbReference type="AlphaFoldDB" id="M6QFV8"/>